<organism evidence="1 2">
    <name type="scientific">Heracleum sosnowskyi</name>
    <dbReference type="NCBI Taxonomy" id="360622"/>
    <lineage>
        <taxon>Eukaryota</taxon>
        <taxon>Viridiplantae</taxon>
        <taxon>Streptophyta</taxon>
        <taxon>Embryophyta</taxon>
        <taxon>Tracheophyta</taxon>
        <taxon>Spermatophyta</taxon>
        <taxon>Magnoliopsida</taxon>
        <taxon>eudicotyledons</taxon>
        <taxon>Gunneridae</taxon>
        <taxon>Pentapetalae</taxon>
        <taxon>asterids</taxon>
        <taxon>campanulids</taxon>
        <taxon>Apiales</taxon>
        <taxon>Apiaceae</taxon>
        <taxon>Apioideae</taxon>
        <taxon>apioid superclade</taxon>
        <taxon>Tordylieae</taxon>
        <taxon>Tordyliinae</taxon>
        <taxon>Heracleum</taxon>
    </lineage>
</organism>
<dbReference type="Proteomes" id="UP001237642">
    <property type="component" value="Unassembled WGS sequence"/>
</dbReference>
<accession>A0AAD8H0U8</accession>
<evidence type="ECO:0000313" key="2">
    <source>
        <dbReference type="Proteomes" id="UP001237642"/>
    </source>
</evidence>
<dbReference type="PANTHER" id="PTHR33095">
    <property type="entry name" value="OS07G0619500 PROTEIN"/>
    <property type="match status" value="1"/>
</dbReference>
<proteinExistence type="predicted"/>
<keyword evidence="2" id="KW-1185">Reference proteome</keyword>
<protein>
    <submittedName>
        <fullName evidence="1">Uncharacterized protein</fullName>
    </submittedName>
</protein>
<dbReference type="AlphaFoldDB" id="A0AAD8H0U8"/>
<name>A0AAD8H0U8_9APIA</name>
<evidence type="ECO:0000313" key="1">
    <source>
        <dbReference type="EMBL" id="KAK1358835.1"/>
    </source>
</evidence>
<reference evidence="1" key="2">
    <citation type="submission" date="2023-05" db="EMBL/GenBank/DDBJ databases">
        <authorList>
            <person name="Schelkunov M.I."/>
        </authorList>
    </citation>
    <scope>NUCLEOTIDE SEQUENCE</scope>
    <source>
        <strain evidence="1">Hsosn_3</strain>
        <tissue evidence="1">Leaf</tissue>
    </source>
</reference>
<dbReference type="InterPro" id="IPR012442">
    <property type="entry name" value="DUF1645_plant"/>
</dbReference>
<reference evidence="1" key="1">
    <citation type="submission" date="2023-02" db="EMBL/GenBank/DDBJ databases">
        <title>Genome of toxic invasive species Heracleum sosnowskyi carries increased number of genes despite the absence of recent whole-genome duplications.</title>
        <authorList>
            <person name="Schelkunov M."/>
            <person name="Shtratnikova V."/>
            <person name="Makarenko M."/>
            <person name="Klepikova A."/>
            <person name="Omelchenko D."/>
            <person name="Novikova G."/>
            <person name="Obukhova E."/>
            <person name="Bogdanov V."/>
            <person name="Penin A."/>
            <person name="Logacheva M."/>
        </authorList>
    </citation>
    <scope>NUCLEOTIDE SEQUENCE</scope>
    <source>
        <strain evidence="1">Hsosn_3</strain>
        <tissue evidence="1">Leaf</tissue>
    </source>
</reference>
<dbReference type="Pfam" id="PF07816">
    <property type="entry name" value="DUF1645"/>
    <property type="match status" value="1"/>
</dbReference>
<sequence>MHETSPLFVYADELFDGGMIKPLKVYRDSDPLLVKGKEEQFLKKGSHRKDLRSGTLSSRVFELSPNFSANIQRYSKDTMEKSSLGSRSWGHETISLGFRDRRNIISQVKKGDERPRKKEGISAHERHYIKNRRAGEEIKRKTFLPYKRTLLIGCSDLDPGFYEFCKGNAVEIKC</sequence>
<gene>
    <name evidence="1" type="ORF">POM88_043309</name>
</gene>
<dbReference type="PANTHER" id="PTHR33095:SF57">
    <property type="entry name" value="EXPRESSED PROTEIN"/>
    <property type="match status" value="1"/>
</dbReference>
<comment type="caution">
    <text evidence="1">The sequence shown here is derived from an EMBL/GenBank/DDBJ whole genome shotgun (WGS) entry which is preliminary data.</text>
</comment>
<dbReference type="EMBL" id="JAUIZM010000010">
    <property type="protein sequence ID" value="KAK1358835.1"/>
    <property type="molecule type" value="Genomic_DNA"/>
</dbReference>